<feature type="compositionally biased region" description="Low complexity" evidence="1">
    <location>
        <begin position="79"/>
        <end position="93"/>
    </location>
</feature>
<feature type="compositionally biased region" description="Basic residues" evidence="1">
    <location>
        <begin position="219"/>
        <end position="229"/>
    </location>
</feature>
<dbReference type="Pfam" id="PF14617">
    <property type="entry name" value="CMS1"/>
    <property type="match status" value="1"/>
</dbReference>
<feature type="region of interest" description="Disordered" evidence="1">
    <location>
        <begin position="204"/>
        <end position="255"/>
    </location>
</feature>
<protein>
    <submittedName>
        <fullName evidence="2">Uncharacterized protein</fullName>
    </submittedName>
</protein>
<feature type="compositionally biased region" description="Low complexity" evidence="1">
    <location>
        <begin position="61"/>
        <end position="70"/>
    </location>
</feature>
<keyword evidence="3" id="KW-1185">Reference proteome</keyword>
<proteinExistence type="predicted"/>
<dbReference type="InterPro" id="IPR032704">
    <property type="entry name" value="Cms1"/>
</dbReference>
<feature type="compositionally biased region" description="Low complexity" evidence="1">
    <location>
        <begin position="151"/>
        <end position="167"/>
    </location>
</feature>
<name>A0ABQ8UX57_9EUKA</name>
<accession>A0ABQ8UX57</accession>
<dbReference type="PANTHER" id="PTHR24030:SF0">
    <property type="entry name" value="PROTEIN CMSS1"/>
    <property type="match status" value="1"/>
</dbReference>
<feature type="region of interest" description="Disordered" evidence="1">
    <location>
        <begin position="146"/>
        <end position="167"/>
    </location>
</feature>
<sequence>MQKREASPKKGVPQPAPKKALQQKRQAPNRGAPLTGGDDDDDALVSLSKKLRPTTEEESLVAEASVSEVSSAEDEESTPQATTTAAPAAAPKLAKQKARLAQLRARRKEKRSQEIHARVSRDEGIAFASLDDQARFLVDQCSRTRSSLAHPTQTAPADGAAAKKATPALEISPEMLCTFPENPESPQEHPLPSLATLLDTLLPGWHQRRPAPPGEAKPKKARAAKKKEKGKLADEEDGKEAEGDDHSEDEEQPRVVEPAQIPILLVCSNVTRVRDVAEALVEASRARLAISKPKKGGPTAIKGVPLPKQTIREGLAVVQLVGRHLKGQHLDVAKQAAHLRKGGATIAVGTPSRLLQMVVSGAISMNASSFVVVDLAHDSKKRNIFEYPETQKDLVKLIAEHFLPAQTQPNPPRLLLL</sequence>
<comment type="caution">
    <text evidence="2">The sequence shown here is derived from an EMBL/GenBank/DDBJ whole genome shotgun (WGS) entry which is preliminary data.</text>
</comment>
<dbReference type="EMBL" id="JAPMOS010000008">
    <property type="protein sequence ID" value="KAJ4461355.1"/>
    <property type="molecule type" value="Genomic_DNA"/>
</dbReference>
<evidence type="ECO:0000256" key="1">
    <source>
        <dbReference type="SAM" id="MobiDB-lite"/>
    </source>
</evidence>
<evidence type="ECO:0000313" key="3">
    <source>
        <dbReference type="Proteomes" id="UP001141327"/>
    </source>
</evidence>
<evidence type="ECO:0000313" key="2">
    <source>
        <dbReference type="EMBL" id="KAJ4461355.1"/>
    </source>
</evidence>
<dbReference type="InterPro" id="IPR027417">
    <property type="entry name" value="P-loop_NTPase"/>
</dbReference>
<dbReference type="Gene3D" id="3.40.50.300">
    <property type="entry name" value="P-loop containing nucleotide triphosphate hydrolases"/>
    <property type="match status" value="1"/>
</dbReference>
<gene>
    <name evidence="2" type="ORF">PAPYR_2411</name>
</gene>
<reference evidence="2" key="1">
    <citation type="journal article" date="2022" name="bioRxiv">
        <title>Genomics of Preaxostyla Flagellates Illuminates Evolutionary Transitions and the Path Towards Mitochondrial Loss.</title>
        <authorList>
            <person name="Novak L.V.F."/>
            <person name="Treitli S.C."/>
            <person name="Pyrih J."/>
            <person name="Halakuc P."/>
            <person name="Pipaliya S.V."/>
            <person name="Vacek V."/>
            <person name="Brzon O."/>
            <person name="Soukal P."/>
            <person name="Eme L."/>
            <person name="Dacks J.B."/>
            <person name="Karnkowska A."/>
            <person name="Elias M."/>
            <person name="Hampl V."/>
        </authorList>
    </citation>
    <scope>NUCLEOTIDE SEQUENCE</scope>
    <source>
        <strain evidence="2">RCP-MX</strain>
    </source>
</reference>
<dbReference type="PANTHER" id="PTHR24030">
    <property type="entry name" value="PROTEIN CMSS1"/>
    <property type="match status" value="1"/>
</dbReference>
<dbReference type="Proteomes" id="UP001141327">
    <property type="component" value="Unassembled WGS sequence"/>
</dbReference>
<feature type="region of interest" description="Disordered" evidence="1">
    <location>
        <begin position="1"/>
        <end position="117"/>
    </location>
</feature>
<feature type="compositionally biased region" description="Acidic residues" evidence="1">
    <location>
        <begin position="234"/>
        <end position="251"/>
    </location>
</feature>
<feature type="compositionally biased region" description="Basic residues" evidence="1">
    <location>
        <begin position="94"/>
        <end position="110"/>
    </location>
</feature>
<organism evidence="2 3">
    <name type="scientific">Paratrimastix pyriformis</name>
    <dbReference type="NCBI Taxonomy" id="342808"/>
    <lineage>
        <taxon>Eukaryota</taxon>
        <taxon>Metamonada</taxon>
        <taxon>Preaxostyla</taxon>
        <taxon>Paratrimastigidae</taxon>
        <taxon>Paratrimastix</taxon>
    </lineage>
</organism>